<comment type="caution">
    <text evidence="8">The sequence shown here is derived from an EMBL/GenBank/DDBJ whole genome shotgun (WGS) entry which is preliminary data.</text>
</comment>
<dbReference type="OMA" id="ETWITVR"/>
<dbReference type="CDD" id="cd06606">
    <property type="entry name" value="STKc_MAPKKK"/>
    <property type="match status" value="1"/>
</dbReference>
<dbReference type="AlphaFoldDB" id="A0A2R6QWK3"/>
<reference evidence="8 9" key="1">
    <citation type="submission" date="2017-07" db="EMBL/GenBank/DDBJ databases">
        <title>An improved, manually edited Actinidia chinensis var. chinensis (kiwifruit) genome highlights the challenges associated with draft genomes and gene prediction in plants.</title>
        <authorList>
            <person name="Pilkington S."/>
            <person name="Crowhurst R."/>
            <person name="Hilario E."/>
            <person name="Nardozza S."/>
            <person name="Fraser L."/>
            <person name="Peng Y."/>
            <person name="Gunaseelan K."/>
            <person name="Simpson R."/>
            <person name="Tahir J."/>
            <person name="Deroles S."/>
            <person name="Templeton K."/>
            <person name="Luo Z."/>
            <person name="Davy M."/>
            <person name="Cheng C."/>
            <person name="Mcneilage M."/>
            <person name="Scaglione D."/>
            <person name="Liu Y."/>
            <person name="Zhang Q."/>
            <person name="Datson P."/>
            <person name="De Silva N."/>
            <person name="Gardiner S."/>
            <person name="Bassett H."/>
            <person name="Chagne D."/>
            <person name="Mccallum J."/>
            <person name="Dzierzon H."/>
            <person name="Deng C."/>
            <person name="Wang Y.-Y."/>
            <person name="Barron N."/>
            <person name="Manako K."/>
            <person name="Bowen J."/>
            <person name="Foster T."/>
            <person name="Erridge Z."/>
            <person name="Tiffin H."/>
            <person name="Waite C."/>
            <person name="Davies K."/>
            <person name="Grierson E."/>
            <person name="Laing W."/>
            <person name="Kirk R."/>
            <person name="Chen X."/>
            <person name="Wood M."/>
            <person name="Montefiori M."/>
            <person name="Brummell D."/>
            <person name="Schwinn K."/>
            <person name="Catanach A."/>
            <person name="Fullerton C."/>
            <person name="Li D."/>
            <person name="Meiyalaghan S."/>
            <person name="Nieuwenhuizen N."/>
            <person name="Read N."/>
            <person name="Prakash R."/>
            <person name="Hunter D."/>
            <person name="Zhang H."/>
            <person name="Mckenzie M."/>
            <person name="Knabel M."/>
            <person name="Harris A."/>
            <person name="Allan A."/>
            <person name="Chen A."/>
            <person name="Janssen B."/>
            <person name="Plunkett B."/>
            <person name="Dwamena C."/>
            <person name="Voogd C."/>
            <person name="Leif D."/>
            <person name="Lafferty D."/>
            <person name="Souleyre E."/>
            <person name="Varkonyi-Gasic E."/>
            <person name="Gambi F."/>
            <person name="Hanley J."/>
            <person name="Yao J.-L."/>
            <person name="Cheung J."/>
            <person name="David K."/>
            <person name="Warren B."/>
            <person name="Marsh K."/>
            <person name="Snowden K."/>
            <person name="Lin-Wang K."/>
            <person name="Brian L."/>
            <person name="Martinez-Sanchez M."/>
            <person name="Wang M."/>
            <person name="Ileperuma N."/>
            <person name="Macnee N."/>
            <person name="Campin R."/>
            <person name="Mcatee P."/>
            <person name="Drummond R."/>
            <person name="Espley R."/>
            <person name="Ireland H."/>
            <person name="Wu R."/>
            <person name="Atkinson R."/>
            <person name="Karunairetnam S."/>
            <person name="Bulley S."/>
            <person name="Chunkath S."/>
            <person name="Hanley Z."/>
            <person name="Storey R."/>
            <person name="Thrimawithana A."/>
            <person name="Thomson S."/>
            <person name="David C."/>
            <person name="Testolin R."/>
        </authorList>
    </citation>
    <scope>NUCLEOTIDE SEQUENCE [LARGE SCALE GENOMIC DNA]</scope>
    <source>
        <strain evidence="9">cv. Red5</strain>
        <tissue evidence="8">Young leaf</tissue>
    </source>
</reference>
<feature type="domain" description="Protein kinase" evidence="7">
    <location>
        <begin position="3"/>
        <end position="258"/>
    </location>
</feature>
<keyword evidence="1" id="KW-0808">Transferase</keyword>
<reference evidence="9" key="2">
    <citation type="journal article" date="2018" name="BMC Genomics">
        <title>A manually annotated Actinidia chinensis var. chinensis (kiwifruit) genome highlights the challenges associated with draft genomes and gene prediction in plants.</title>
        <authorList>
            <person name="Pilkington S.M."/>
            <person name="Crowhurst R."/>
            <person name="Hilario E."/>
            <person name="Nardozza S."/>
            <person name="Fraser L."/>
            <person name="Peng Y."/>
            <person name="Gunaseelan K."/>
            <person name="Simpson R."/>
            <person name="Tahir J."/>
            <person name="Deroles S.C."/>
            <person name="Templeton K."/>
            <person name="Luo Z."/>
            <person name="Davy M."/>
            <person name="Cheng C."/>
            <person name="McNeilage M."/>
            <person name="Scaglione D."/>
            <person name="Liu Y."/>
            <person name="Zhang Q."/>
            <person name="Datson P."/>
            <person name="De Silva N."/>
            <person name="Gardiner S.E."/>
            <person name="Bassett H."/>
            <person name="Chagne D."/>
            <person name="McCallum J."/>
            <person name="Dzierzon H."/>
            <person name="Deng C."/>
            <person name="Wang Y.Y."/>
            <person name="Barron L."/>
            <person name="Manako K."/>
            <person name="Bowen J."/>
            <person name="Foster T.M."/>
            <person name="Erridge Z.A."/>
            <person name="Tiffin H."/>
            <person name="Waite C.N."/>
            <person name="Davies K.M."/>
            <person name="Grierson E.P."/>
            <person name="Laing W.A."/>
            <person name="Kirk R."/>
            <person name="Chen X."/>
            <person name="Wood M."/>
            <person name="Montefiori M."/>
            <person name="Brummell D.A."/>
            <person name="Schwinn K.E."/>
            <person name="Catanach A."/>
            <person name="Fullerton C."/>
            <person name="Li D."/>
            <person name="Meiyalaghan S."/>
            <person name="Nieuwenhuizen N."/>
            <person name="Read N."/>
            <person name="Prakash R."/>
            <person name="Hunter D."/>
            <person name="Zhang H."/>
            <person name="McKenzie M."/>
            <person name="Knabel M."/>
            <person name="Harris A."/>
            <person name="Allan A.C."/>
            <person name="Gleave A."/>
            <person name="Chen A."/>
            <person name="Janssen B.J."/>
            <person name="Plunkett B."/>
            <person name="Ampomah-Dwamena C."/>
            <person name="Voogd C."/>
            <person name="Leif D."/>
            <person name="Lafferty D."/>
            <person name="Souleyre E.J.F."/>
            <person name="Varkonyi-Gasic E."/>
            <person name="Gambi F."/>
            <person name="Hanley J."/>
            <person name="Yao J.L."/>
            <person name="Cheung J."/>
            <person name="David K.M."/>
            <person name="Warren B."/>
            <person name="Marsh K."/>
            <person name="Snowden K.C."/>
            <person name="Lin-Wang K."/>
            <person name="Brian L."/>
            <person name="Martinez-Sanchez M."/>
            <person name="Wang M."/>
            <person name="Ileperuma N."/>
            <person name="Macnee N."/>
            <person name="Campin R."/>
            <person name="McAtee P."/>
            <person name="Drummond R.S.M."/>
            <person name="Espley R.V."/>
            <person name="Ireland H.S."/>
            <person name="Wu R."/>
            <person name="Atkinson R.G."/>
            <person name="Karunairetnam S."/>
            <person name="Bulley S."/>
            <person name="Chunkath S."/>
            <person name="Hanley Z."/>
            <person name="Storey R."/>
            <person name="Thrimawithana A.H."/>
            <person name="Thomson S."/>
            <person name="David C."/>
            <person name="Testolin R."/>
            <person name="Huang H."/>
            <person name="Hellens R.P."/>
            <person name="Schaffer R.J."/>
        </authorList>
    </citation>
    <scope>NUCLEOTIDE SEQUENCE [LARGE SCALE GENOMIC DNA]</scope>
    <source>
        <strain evidence="9">cv. Red5</strain>
    </source>
</reference>
<dbReference type="InterPro" id="IPR017441">
    <property type="entry name" value="Protein_kinase_ATP_BS"/>
</dbReference>
<evidence type="ECO:0000256" key="5">
    <source>
        <dbReference type="PROSITE-ProRule" id="PRU10141"/>
    </source>
</evidence>
<dbReference type="Proteomes" id="UP000241394">
    <property type="component" value="Chromosome LG12"/>
</dbReference>
<keyword evidence="3 8" id="KW-0418">Kinase</keyword>
<dbReference type="GO" id="GO:0007165">
    <property type="term" value="P:signal transduction"/>
    <property type="evidence" value="ECO:0007669"/>
    <property type="project" value="TreeGrafter"/>
</dbReference>
<keyword evidence="6" id="KW-0723">Serine/threonine-protein kinase</keyword>
<dbReference type="Gramene" id="PSS16142">
    <property type="protein sequence ID" value="PSS16142"/>
    <property type="gene ID" value="CEY00_Acc13641"/>
</dbReference>
<name>A0A2R6QWK3_ACTCC</name>
<dbReference type="PROSITE" id="PS50011">
    <property type="entry name" value="PROTEIN_KINASE_DOM"/>
    <property type="match status" value="1"/>
</dbReference>
<evidence type="ECO:0000256" key="6">
    <source>
        <dbReference type="RuleBase" id="RU000304"/>
    </source>
</evidence>
<evidence type="ECO:0000259" key="7">
    <source>
        <dbReference type="PROSITE" id="PS50011"/>
    </source>
</evidence>
<organism evidence="8 9">
    <name type="scientific">Actinidia chinensis var. chinensis</name>
    <name type="common">Chinese soft-hair kiwi</name>
    <dbReference type="NCBI Taxonomy" id="1590841"/>
    <lineage>
        <taxon>Eukaryota</taxon>
        <taxon>Viridiplantae</taxon>
        <taxon>Streptophyta</taxon>
        <taxon>Embryophyta</taxon>
        <taxon>Tracheophyta</taxon>
        <taxon>Spermatophyta</taxon>
        <taxon>Magnoliopsida</taxon>
        <taxon>eudicotyledons</taxon>
        <taxon>Gunneridae</taxon>
        <taxon>Pentapetalae</taxon>
        <taxon>asterids</taxon>
        <taxon>Ericales</taxon>
        <taxon>Actinidiaceae</taxon>
        <taxon>Actinidia</taxon>
    </lineage>
</organism>
<dbReference type="FunCoup" id="A0A2R6QWK3">
    <property type="interactions" value="854"/>
</dbReference>
<dbReference type="GO" id="GO:0005524">
    <property type="term" value="F:ATP binding"/>
    <property type="evidence" value="ECO:0007669"/>
    <property type="project" value="UniProtKB-UniRule"/>
</dbReference>
<comment type="similarity">
    <text evidence="6">Belongs to the protein kinase superfamily.</text>
</comment>
<dbReference type="PANTHER" id="PTHR48011">
    <property type="entry name" value="CCR4-NOT TRANSCRIPTIONAL COMPLEX SUBUNIT CAF120-RELATED"/>
    <property type="match status" value="1"/>
</dbReference>
<evidence type="ECO:0000313" key="9">
    <source>
        <dbReference type="Proteomes" id="UP000241394"/>
    </source>
</evidence>
<dbReference type="PROSITE" id="PS00108">
    <property type="entry name" value="PROTEIN_KINASE_ST"/>
    <property type="match status" value="1"/>
</dbReference>
<dbReference type="InterPro" id="IPR008271">
    <property type="entry name" value="Ser/Thr_kinase_AS"/>
</dbReference>
<dbReference type="PANTHER" id="PTHR48011:SF4">
    <property type="entry name" value="MITOGEN-ACTIVATED PROTEIN KINASE KINASE KINASE 19"/>
    <property type="match status" value="1"/>
</dbReference>
<dbReference type="OrthoDB" id="275301at2759"/>
<accession>A0A2R6QWK3</accession>
<sequence length="395" mass="44718">MNWTRGRTIGRGSSASVSIATSRHSGDIFAVKSTELSQSQSLQREQKILSTLISPNIVTYIGYDVTNENNKFMYNLLLEYMPSGTLSDAIHDVRLEEAAIGFYTHQILQGLEYIHSSGVAHCDIKGQNILISEGGAKLADFGFAKWINPTAENDNTAAVAIGGTPMFMAPEVARGEEQGFPADIWALGCTIIEMATGESPWPNFYDPVSVLYRVGFSREIPEFPDFLSDQARDFLGKCLRRDPKERWTAKELLKHPFLREKQILEFNSNSPTSILDQGVWNSIEEPESLYSTSPSSCLNSPAKRIRRLECSGEPNWTVDENWITIRSNKNEQRQELMEDIYCEDNLFFGSVTASICDEMELEDFLIDPFEGRNVRCSTCTEHRDVLDWRETKRDY</sequence>
<evidence type="ECO:0000256" key="1">
    <source>
        <dbReference type="ARBA" id="ARBA00022679"/>
    </source>
</evidence>
<feature type="binding site" evidence="5">
    <location>
        <position position="32"/>
    </location>
    <ligand>
        <name>ATP</name>
        <dbReference type="ChEBI" id="CHEBI:30616"/>
    </ligand>
</feature>
<protein>
    <submittedName>
        <fullName evidence="8">Mitogen-activated protein kinase kinase</fullName>
    </submittedName>
</protein>
<keyword evidence="9" id="KW-1185">Reference proteome</keyword>
<dbReference type="InterPro" id="IPR052751">
    <property type="entry name" value="Plant_MAPKKK"/>
</dbReference>
<evidence type="ECO:0000313" key="8">
    <source>
        <dbReference type="EMBL" id="PSS16142.1"/>
    </source>
</evidence>
<dbReference type="STRING" id="1590841.A0A2R6QWK3"/>
<gene>
    <name evidence="8" type="ORF">CEY00_Acc13641</name>
</gene>
<evidence type="ECO:0000256" key="2">
    <source>
        <dbReference type="ARBA" id="ARBA00022741"/>
    </source>
</evidence>
<dbReference type="Pfam" id="PF00069">
    <property type="entry name" value="Pkinase"/>
    <property type="match status" value="1"/>
</dbReference>
<dbReference type="InParanoid" id="A0A2R6QWK3"/>
<dbReference type="EMBL" id="NKQK01000012">
    <property type="protein sequence ID" value="PSS16142.1"/>
    <property type="molecule type" value="Genomic_DNA"/>
</dbReference>
<proteinExistence type="inferred from homology"/>
<evidence type="ECO:0000256" key="3">
    <source>
        <dbReference type="ARBA" id="ARBA00022777"/>
    </source>
</evidence>
<dbReference type="InterPro" id="IPR011009">
    <property type="entry name" value="Kinase-like_dom_sf"/>
</dbReference>
<dbReference type="PROSITE" id="PS00107">
    <property type="entry name" value="PROTEIN_KINASE_ATP"/>
    <property type="match status" value="1"/>
</dbReference>
<dbReference type="SMART" id="SM00220">
    <property type="entry name" value="S_TKc"/>
    <property type="match status" value="1"/>
</dbReference>
<dbReference type="InterPro" id="IPR000719">
    <property type="entry name" value="Prot_kinase_dom"/>
</dbReference>
<dbReference type="SUPFAM" id="SSF56112">
    <property type="entry name" value="Protein kinase-like (PK-like)"/>
    <property type="match status" value="1"/>
</dbReference>
<keyword evidence="4 5" id="KW-0067">ATP-binding</keyword>
<keyword evidence="2 5" id="KW-0547">Nucleotide-binding</keyword>
<dbReference type="GO" id="GO:0004674">
    <property type="term" value="F:protein serine/threonine kinase activity"/>
    <property type="evidence" value="ECO:0007669"/>
    <property type="project" value="UniProtKB-KW"/>
</dbReference>
<dbReference type="Gene3D" id="1.10.510.10">
    <property type="entry name" value="Transferase(Phosphotransferase) domain 1"/>
    <property type="match status" value="1"/>
</dbReference>
<evidence type="ECO:0000256" key="4">
    <source>
        <dbReference type="ARBA" id="ARBA00022840"/>
    </source>
</evidence>